<dbReference type="InterPro" id="IPR043504">
    <property type="entry name" value="Peptidase_S1_PA_chymotrypsin"/>
</dbReference>
<reference evidence="2 3" key="1">
    <citation type="journal article" date="2019" name="Int. J. Syst. Evol. Microbiol.">
        <title>The Global Catalogue of Microorganisms (GCM) 10K type strain sequencing project: providing services to taxonomists for standard genome sequencing and annotation.</title>
        <authorList>
            <consortium name="The Broad Institute Genomics Platform"/>
            <consortium name="The Broad Institute Genome Sequencing Center for Infectious Disease"/>
            <person name="Wu L."/>
            <person name="Ma J."/>
        </authorList>
    </citation>
    <scope>NUCLEOTIDE SEQUENCE [LARGE SCALE GENOMIC DNA]</scope>
    <source>
        <strain evidence="2 3">JCM 10696</strain>
    </source>
</reference>
<gene>
    <name evidence="2" type="ORF">GCM10009550_33950</name>
</gene>
<protein>
    <submittedName>
        <fullName evidence="2">Uncharacterized protein</fullName>
    </submittedName>
</protein>
<dbReference type="Gene3D" id="2.40.10.10">
    <property type="entry name" value="Trypsin-like serine proteases"/>
    <property type="match status" value="1"/>
</dbReference>
<dbReference type="EMBL" id="BAAAHH010000012">
    <property type="protein sequence ID" value="GAA0952761.1"/>
    <property type="molecule type" value="Genomic_DNA"/>
</dbReference>
<evidence type="ECO:0000256" key="1">
    <source>
        <dbReference type="SAM" id="SignalP"/>
    </source>
</evidence>
<keyword evidence="1" id="KW-0732">Signal</keyword>
<name>A0ABN1R6T2_9ACTN</name>
<dbReference type="RefSeq" id="WP_344241787.1">
    <property type="nucleotide sequence ID" value="NZ_BAAAHH010000012.1"/>
</dbReference>
<comment type="caution">
    <text evidence="2">The sequence shown here is derived from an EMBL/GenBank/DDBJ whole genome shotgun (WGS) entry which is preliminary data.</text>
</comment>
<keyword evidence="3" id="KW-1185">Reference proteome</keyword>
<organism evidence="2 3">
    <name type="scientific">Actinocorallia libanotica</name>
    <dbReference type="NCBI Taxonomy" id="46162"/>
    <lineage>
        <taxon>Bacteria</taxon>
        <taxon>Bacillati</taxon>
        <taxon>Actinomycetota</taxon>
        <taxon>Actinomycetes</taxon>
        <taxon>Streptosporangiales</taxon>
        <taxon>Thermomonosporaceae</taxon>
        <taxon>Actinocorallia</taxon>
    </lineage>
</organism>
<feature type="signal peptide" evidence="1">
    <location>
        <begin position="1"/>
        <end position="29"/>
    </location>
</feature>
<dbReference type="Proteomes" id="UP001500665">
    <property type="component" value="Unassembled WGS sequence"/>
</dbReference>
<evidence type="ECO:0000313" key="2">
    <source>
        <dbReference type="EMBL" id="GAA0952761.1"/>
    </source>
</evidence>
<sequence>MRSLRFPALLGCAALSAAILGLPVTTAQAREAADGTVRFSLEAEDQPRARRPELAKVKEKAEANGVSLGRQLKNEFGRIKKASGSDYPDVEIDGIHAMRFADFELISQNKGLTLEKVVEEYGWEDRFTELARYIYEKYPDTYAGYAIREVDGTRRGWVAFKGDVPQDVVEEAKKVPAPIDFEGRKGYSDKEVQAEVEKAAASLEDGDGTHEVSADPFTGEVQVNTEAAVEDHDEWLRGGGYLDKDMSTQCTAGFNIEKDGVYSPMTAGHCIPVGLGTGYPLTYQLHGGDGGSTTIVYSKLRHVGAYGDFSRFGPGKMKATDTFYENWSTKSS</sequence>
<evidence type="ECO:0000313" key="3">
    <source>
        <dbReference type="Proteomes" id="UP001500665"/>
    </source>
</evidence>
<proteinExistence type="predicted"/>
<feature type="chain" id="PRO_5046490529" evidence="1">
    <location>
        <begin position="30"/>
        <end position="332"/>
    </location>
</feature>
<accession>A0ABN1R6T2</accession>